<proteinExistence type="predicted"/>
<name>A0ACB1ABV7_MELEN</name>
<sequence length="199" mass="21547">MIAFSNLQMHYSIIICIFILILLVIVEPTDDYYKTLKVPLNASTEQIKKAYRDLMQKYHPDKNKNDPKAKEITQKIIEAYGVLSDEEKRRNFDNEFRPTCGSSYTTSSGSSTTSGGSSTTPGGSSTTPGGTNYTASGGSSTTSGGSSTSSAGTSSSGTSSHGYTNFGILLYFLLYCQQIKLIQKISVNVPHIFIFLNGT</sequence>
<evidence type="ECO:0000313" key="1">
    <source>
        <dbReference type="EMBL" id="CAK5088713.1"/>
    </source>
</evidence>
<organism evidence="1 2">
    <name type="scientific">Meloidogyne enterolobii</name>
    <name type="common">Root-knot nematode worm</name>
    <name type="synonym">Meloidogyne mayaguensis</name>
    <dbReference type="NCBI Taxonomy" id="390850"/>
    <lineage>
        <taxon>Eukaryota</taxon>
        <taxon>Metazoa</taxon>
        <taxon>Ecdysozoa</taxon>
        <taxon>Nematoda</taxon>
        <taxon>Chromadorea</taxon>
        <taxon>Rhabditida</taxon>
        <taxon>Tylenchina</taxon>
        <taxon>Tylenchomorpha</taxon>
        <taxon>Tylenchoidea</taxon>
        <taxon>Meloidogynidae</taxon>
        <taxon>Meloidogyninae</taxon>
        <taxon>Meloidogyne</taxon>
    </lineage>
</organism>
<gene>
    <name evidence="1" type="ORF">MENTE1834_LOCUS36383</name>
</gene>
<accession>A0ACB1ABV7</accession>
<evidence type="ECO:0000313" key="2">
    <source>
        <dbReference type="Proteomes" id="UP001497535"/>
    </source>
</evidence>
<reference evidence="1" key="1">
    <citation type="submission" date="2023-11" db="EMBL/GenBank/DDBJ databases">
        <authorList>
            <person name="Poullet M."/>
        </authorList>
    </citation>
    <scope>NUCLEOTIDE SEQUENCE</scope>
    <source>
        <strain evidence="1">E1834</strain>
    </source>
</reference>
<comment type="caution">
    <text evidence="1">The sequence shown here is derived from an EMBL/GenBank/DDBJ whole genome shotgun (WGS) entry which is preliminary data.</text>
</comment>
<keyword evidence="2" id="KW-1185">Reference proteome</keyword>
<protein>
    <submittedName>
        <fullName evidence="1">Uncharacterized protein</fullName>
    </submittedName>
</protein>
<dbReference type="EMBL" id="CAVMJV010000073">
    <property type="protein sequence ID" value="CAK5088713.1"/>
    <property type="molecule type" value="Genomic_DNA"/>
</dbReference>
<dbReference type="Proteomes" id="UP001497535">
    <property type="component" value="Unassembled WGS sequence"/>
</dbReference>